<dbReference type="Proteomes" id="UP000324222">
    <property type="component" value="Unassembled WGS sequence"/>
</dbReference>
<name>A0A5B7J3M5_PORTR</name>
<dbReference type="AlphaFoldDB" id="A0A5B7J3M5"/>
<proteinExistence type="predicted"/>
<evidence type="ECO:0000313" key="2">
    <source>
        <dbReference type="EMBL" id="MPC89259.1"/>
    </source>
</evidence>
<evidence type="ECO:0000256" key="1">
    <source>
        <dbReference type="SAM" id="MobiDB-lite"/>
    </source>
</evidence>
<feature type="region of interest" description="Disordered" evidence="1">
    <location>
        <begin position="126"/>
        <end position="158"/>
    </location>
</feature>
<evidence type="ECO:0000313" key="3">
    <source>
        <dbReference type="Proteomes" id="UP000324222"/>
    </source>
</evidence>
<feature type="compositionally biased region" description="Pro residues" evidence="1">
    <location>
        <begin position="149"/>
        <end position="158"/>
    </location>
</feature>
<gene>
    <name evidence="2" type="ORF">E2C01_084196</name>
</gene>
<accession>A0A5B7J3M5</accession>
<sequence>MVSCVPSLRYLQPAEAFTLPANSHSSRCGHDCELQCAVLLTAGDPLHLGRVMYLAQRTSLGARGQERPGPKITNLALQGVGGERQGLTPTLSLPGRQLEVNCSFHVITFKTTRGCKCPLEYYQDKESQRPPYAQPTAAQPCLTQSSRPLPSPSLPSLV</sequence>
<dbReference type="EMBL" id="VSRR010080420">
    <property type="protein sequence ID" value="MPC89259.1"/>
    <property type="molecule type" value="Genomic_DNA"/>
</dbReference>
<keyword evidence="3" id="KW-1185">Reference proteome</keyword>
<protein>
    <submittedName>
        <fullName evidence="2">Uncharacterized protein</fullName>
    </submittedName>
</protein>
<comment type="caution">
    <text evidence="2">The sequence shown here is derived from an EMBL/GenBank/DDBJ whole genome shotgun (WGS) entry which is preliminary data.</text>
</comment>
<organism evidence="2 3">
    <name type="scientific">Portunus trituberculatus</name>
    <name type="common">Swimming crab</name>
    <name type="synonym">Neptunus trituberculatus</name>
    <dbReference type="NCBI Taxonomy" id="210409"/>
    <lineage>
        <taxon>Eukaryota</taxon>
        <taxon>Metazoa</taxon>
        <taxon>Ecdysozoa</taxon>
        <taxon>Arthropoda</taxon>
        <taxon>Crustacea</taxon>
        <taxon>Multicrustacea</taxon>
        <taxon>Malacostraca</taxon>
        <taxon>Eumalacostraca</taxon>
        <taxon>Eucarida</taxon>
        <taxon>Decapoda</taxon>
        <taxon>Pleocyemata</taxon>
        <taxon>Brachyura</taxon>
        <taxon>Eubrachyura</taxon>
        <taxon>Portunoidea</taxon>
        <taxon>Portunidae</taxon>
        <taxon>Portuninae</taxon>
        <taxon>Portunus</taxon>
    </lineage>
</organism>
<reference evidence="2 3" key="1">
    <citation type="submission" date="2019-05" db="EMBL/GenBank/DDBJ databases">
        <title>Another draft genome of Portunus trituberculatus and its Hox gene families provides insights of decapod evolution.</title>
        <authorList>
            <person name="Jeong J.-H."/>
            <person name="Song I."/>
            <person name="Kim S."/>
            <person name="Choi T."/>
            <person name="Kim D."/>
            <person name="Ryu S."/>
            <person name="Kim W."/>
        </authorList>
    </citation>
    <scope>NUCLEOTIDE SEQUENCE [LARGE SCALE GENOMIC DNA]</scope>
    <source>
        <tissue evidence="2">Muscle</tissue>
    </source>
</reference>